<feature type="region of interest" description="Disordered" evidence="1">
    <location>
        <begin position="198"/>
        <end position="246"/>
    </location>
</feature>
<dbReference type="Proteomes" id="UP001151760">
    <property type="component" value="Unassembled WGS sequence"/>
</dbReference>
<reference evidence="2" key="2">
    <citation type="submission" date="2022-01" db="EMBL/GenBank/DDBJ databases">
        <authorList>
            <person name="Yamashiro T."/>
            <person name="Shiraishi A."/>
            <person name="Satake H."/>
            <person name="Nakayama K."/>
        </authorList>
    </citation>
    <scope>NUCLEOTIDE SEQUENCE</scope>
</reference>
<feature type="compositionally biased region" description="Polar residues" evidence="1">
    <location>
        <begin position="203"/>
        <end position="218"/>
    </location>
</feature>
<comment type="caution">
    <text evidence="2">The sequence shown here is derived from an EMBL/GenBank/DDBJ whole genome shotgun (WGS) entry which is preliminary data.</text>
</comment>
<gene>
    <name evidence="2" type="ORF">Tco_0679711</name>
</gene>
<reference evidence="2" key="1">
    <citation type="journal article" date="2022" name="Int. J. Mol. Sci.">
        <title>Draft Genome of Tanacetum Coccineum: Genomic Comparison of Closely Related Tanacetum-Family Plants.</title>
        <authorList>
            <person name="Yamashiro T."/>
            <person name="Shiraishi A."/>
            <person name="Nakayama K."/>
            <person name="Satake H."/>
        </authorList>
    </citation>
    <scope>NUCLEOTIDE SEQUENCE</scope>
</reference>
<feature type="compositionally biased region" description="Basic and acidic residues" evidence="1">
    <location>
        <begin position="232"/>
        <end position="246"/>
    </location>
</feature>
<accession>A0ABQ4XIQ3</accession>
<feature type="compositionally biased region" description="Polar residues" evidence="1">
    <location>
        <begin position="152"/>
        <end position="177"/>
    </location>
</feature>
<protein>
    <submittedName>
        <fullName evidence="2">Uncharacterized protein</fullName>
    </submittedName>
</protein>
<evidence type="ECO:0000256" key="1">
    <source>
        <dbReference type="SAM" id="MobiDB-lite"/>
    </source>
</evidence>
<proteinExistence type="predicted"/>
<organism evidence="2 3">
    <name type="scientific">Tanacetum coccineum</name>
    <dbReference type="NCBI Taxonomy" id="301880"/>
    <lineage>
        <taxon>Eukaryota</taxon>
        <taxon>Viridiplantae</taxon>
        <taxon>Streptophyta</taxon>
        <taxon>Embryophyta</taxon>
        <taxon>Tracheophyta</taxon>
        <taxon>Spermatophyta</taxon>
        <taxon>Magnoliopsida</taxon>
        <taxon>eudicotyledons</taxon>
        <taxon>Gunneridae</taxon>
        <taxon>Pentapetalae</taxon>
        <taxon>asterids</taxon>
        <taxon>campanulids</taxon>
        <taxon>Asterales</taxon>
        <taxon>Asteraceae</taxon>
        <taxon>Asteroideae</taxon>
        <taxon>Anthemideae</taxon>
        <taxon>Anthemidinae</taxon>
        <taxon>Tanacetum</taxon>
    </lineage>
</organism>
<feature type="region of interest" description="Disordered" evidence="1">
    <location>
        <begin position="142"/>
        <end position="177"/>
    </location>
</feature>
<name>A0ABQ4XIQ3_9ASTR</name>
<evidence type="ECO:0000313" key="3">
    <source>
        <dbReference type="Proteomes" id="UP001151760"/>
    </source>
</evidence>
<keyword evidence="3" id="KW-1185">Reference proteome</keyword>
<sequence length="246" mass="27376">MRLMWADFGMGKWLKTHVFVSRLGGLRGDWVEAAVECYSVVKSDANVRYSLLMAVEGKKFKGRRHGRAQPKWVAGELGKGEFGLFHPAMPTQVLIWLIDQVIEGCTVVSSRGCAILMLYLLTMSIVYVDVFGNHKEVSTATMVDDPDKSEHGSTLSNGKTRSHLTQASKTQKSQLFHDNTANQTDDDIANHLCKHDRKDNESETNCGTSQQQTSGTDISQKDGKPIKKRQNRTRDGKVCGDEAKSK</sequence>
<evidence type="ECO:0000313" key="2">
    <source>
        <dbReference type="EMBL" id="GJS65147.1"/>
    </source>
</evidence>
<dbReference type="EMBL" id="BQNB010009556">
    <property type="protein sequence ID" value="GJS65147.1"/>
    <property type="molecule type" value="Genomic_DNA"/>
</dbReference>